<evidence type="ECO:0000256" key="3">
    <source>
        <dbReference type="ARBA" id="ARBA00022617"/>
    </source>
</evidence>
<keyword evidence="6 7" id="KW-0408">Iron</keyword>
<protein>
    <recommendedName>
        <fullName evidence="7">Catalase-related peroxidase</fullName>
        <ecNumber evidence="7">1.11.1.-</ecNumber>
    </recommendedName>
</protein>
<dbReference type="Pfam" id="PF00199">
    <property type="entry name" value="Catalase"/>
    <property type="match status" value="1"/>
</dbReference>
<dbReference type="STRING" id="584787.GCA_001247655_00017"/>
<evidence type="ECO:0000313" key="12">
    <source>
        <dbReference type="Proteomes" id="UP000268033"/>
    </source>
</evidence>
<evidence type="ECO:0000256" key="9">
    <source>
        <dbReference type="PIRSR" id="PIRSR000296-2"/>
    </source>
</evidence>
<organism evidence="11 12">
    <name type="scientific">Gallaecimonas pentaromativorans</name>
    <dbReference type="NCBI Taxonomy" id="584787"/>
    <lineage>
        <taxon>Bacteria</taxon>
        <taxon>Pseudomonadati</taxon>
        <taxon>Pseudomonadota</taxon>
        <taxon>Gammaproteobacteria</taxon>
        <taxon>Enterobacterales</taxon>
        <taxon>Gallaecimonadaceae</taxon>
        <taxon>Gallaecimonas</taxon>
    </lineage>
</organism>
<dbReference type="InterPro" id="IPR011614">
    <property type="entry name" value="Catalase_core"/>
</dbReference>
<dbReference type="GO" id="GO:0042542">
    <property type="term" value="P:response to hydrogen peroxide"/>
    <property type="evidence" value="ECO:0007669"/>
    <property type="project" value="TreeGrafter"/>
</dbReference>
<comment type="similarity">
    <text evidence="1 7">Belongs to the catalase family.</text>
</comment>
<dbReference type="SMART" id="SM01060">
    <property type="entry name" value="Catalase"/>
    <property type="match status" value="1"/>
</dbReference>
<keyword evidence="3 7" id="KW-0349">Heme</keyword>
<dbReference type="GO" id="GO:0020037">
    <property type="term" value="F:heme binding"/>
    <property type="evidence" value="ECO:0007669"/>
    <property type="project" value="InterPro"/>
</dbReference>
<dbReference type="Proteomes" id="UP000268033">
    <property type="component" value="Unassembled WGS sequence"/>
</dbReference>
<dbReference type="PANTHER" id="PTHR11465:SF9">
    <property type="entry name" value="CATALASE"/>
    <property type="match status" value="1"/>
</dbReference>
<name>A0A3N1PNW0_9GAMM</name>
<keyword evidence="4 7" id="KW-0479">Metal-binding</keyword>
<keyword evidence="5 7" id="KW-0560">Oxidoreductase</keyword>
<dbReference type="InterPro" id="IPR020835">
    <property type="entry name" value="Catalase_sf"/>
</dbReference>
<dbReference type="EMBL" id="RJUL01000003">
    <property type="protein sequence ID" value="ROQ28811.1"/>
    <property type="molecule type" value="Genomic_DNA"/>
</dbReference>
<dbReference type="AlphaFoldDB" id="A0A3N1PNW0"/>
<evidence type="ECO:0000256" key="5">
    <source>
        <dbReference type="ARBA" id="ARBA00023002"/>
    </source>
</evidence>
<evidence type="ECO:0000256" key="4">
    <source>
        <dbReference type="ARBA" id="ARBA00022723"/>
    </source>
</evidence>
<dbReference type="CDD" id="cd08153">
    <property type="entry name" value="srpA_like"/>
    <property type="match status" value="1"/>
</dbReference>
<feature type="domain" description="Catalase core" evidence="10">
    <location>
        <begin position="12"/>
        <end position="340"/>
    </location>
</feature>
<comment type="caution">
    <text evidence="11">The sequence shown here is derived from an EMBL/GenBank/DDBJ whole genome shotgun (WGS) entry which is preliminary data.</text>
</comment>
<dbReference type="InterPro" id="IPR018028">
    <property type="entry name" value="Catalase"/>
</dbReference>
<feature type="active site" evidence="8">
    <location>
        <position position="59"/>
    </location>
</feature>
<feature type="binding site" description="axial binding residue" evidence="9">
    <location>
        <position position="325"/>
    </location>
    <ligand>
        <name>heme</name>
        <dbReference type="ChEBI" id="CHEBI:30413"/>
    </ligand>
    <ligandPart>
        <name>Fe</name>
        <dbReference type="ChEBI" id="CHEBI:18248"/>
    </ligandPart>
</feature>
<dbReference type="GO" id="GO:0005737">
    <property type="term" value="C:cytoplasm"/>
    <property type="evidence" value="ECO:0007669"/>
    <property type="project" value="TreeGrafter"/>
</dbReference>
<dbReference type="GO" id="GO:0004096">
    <property type="term" value="F:catalase activity"/>
    <property type="evidence" value="ECO:0007669"/>
    <property type="project" value="InterPro"/>
</dbReference>
<gene>
    <name evidence="11" type="ORF">EDC28_103406</name>
</gene>
<dbReference type="PIRSF" id="PIRSF000296">
    <property type="entry name" value="SrpA"/>
    <property type="match status" value="1"/>
</dbReference>
<evidence type="ECO:0000256" key="8">
    <source>
        <dbReference type="PIRSR" id="PIRSR000296-1"/>
    </source>
</evidence>
<dbReference type="GO" id="GO:0042744">
    <property type="term" value="P:hydrogen peroxide catabolic process"/>
    <property type="evidence" value="ECO:0007669"/>
    <property type="project" value="TreeGrafter"/>
</dbReference>
<comment type="cofactor">
    <cofactor evidence="7">
        <name>heme</name>
        <dbReference type="ChEBI" id="CHEBI:30413"/>
    </cofactor>
</comment>
<comment type="function">
    <text evidence="7">Has an organic peroxide-dependent peroxidase activity.</text>
</comment>
<keyword evidence="2 7" id="KW-0575">Peroxidase</keyword>
<keyword evidence="12" id="KW-1185">Reference proteome</keyword>
<dbReference type="GO" id="GO:0046872">
    <property type="term" value="F:metal ion binding"/>
    <property type="evidence" value="ECO:0007669"/>
    <property type="project" value="UniProtKB-KW"/>
</dbReference>
<evidence type="ECO:0000256" key="7">
    <source>
        <dbReference type="PIRNR" id="PIRNR000296"/>
    </source>
</evidence>
<reference evidence="11 12" key="1">
    <citation type="submission" date="2018-11" db="EMBL/GenBank/DDBJ databases">
        <title>Genomic Encyclopedia of Type Strains, Phase IV (KMG-IV): sequencing the most valuable type-strain genomes for metagenomic binning, comparative biology and taxonomic classification.</title>
        <authorList>
            <person name="Goeker M."/>
        </authorList>
    </citation>
    <scope>NUCLEOTIDE SEQUENCE [LARGE SCALE GENOMIC DNA]</scope>
    <source>
        <strain evidence="11 12">DSM 21945</strain>
    </source>
</reference>
<dbReference type="EC" id="1.11.1.-" evidence="7"/>
<dbReference type="PROSITE" id="PS51402">
    <property type="entry name" value="CATALASE_3"/>
    <property type="match status" value="1"/>
</dbReference>
<evidence type="ECO:0000256" key="1">
    <source>
        <dbReference type="ARBA" id="ARBA00005329"/>
    </source>
</evidence>
<dbReference type="InterPro" id="IPR024168">
    <property type="entry name" value="Catalase_SrpA-type_pred"/>
</dbReference>
<evidence type="ECO:0000313" key="11">
    <source>
        <dbReference type="EMBL" id="ROQ28811.1"/>
    </source>
</evidence>
<dbReference type="SUPFAM" id="SSF56634">
    <property type="entry name" value="Heme-dependent catalase-like"/>
    <property type="match status" value="1"/>
</dbReference>
<sequence length="342" mass="36797">MDTPNTKLRLAIIAVAVAVPAAFFAYSAGWLSPSRLTPAKFVNQLQADGGNNVGARRNHTKGLCVSGYFEGNGMGAAISSATVFAKGRYPVSGRFSLPGGNPHGNDAKAAPRALGLKIDGGSGQQWRMAMLSSPVFVLSYPKDFYQLLQLQQPDPATGKPDGAKIGAFFKAHPEAGPFLDWAQHHKRSDSFASTPFNSLNAFEATNANGEHHFVRWSFLPQTPFAAQPADAGPDFLFDDITQRLKKGPVSWQLQLQVANPGDPIVDATKAWPADRQHIDVGTLVLTQTEPQSSGACRDTNFDPVILPDGLSPSADPLLPARSAVYSDDFTRRISEQAKLEKK</sequence>
<dbReference type="PANTHER" id="PTHR11465">
    <property type="entry name" value="CATALASE"/>
    <property type="match status" value="1"/>
</dbReference>
<evidence type="ECO:0000259" key="10">
    <source>
        <dbReference type="SMART" id="SM01060"/>
    </source>
</evidence>
<dbReference type="Gene3D" id="2.40.180.10">
    <property type="entry name" value="Catalase core domain"/>
    <property type="match status" value="1"/>
</dbReference>
<dbReference type="Gene3D" id="1.20.1280.120">
    <property type="match status" value="1"/>
</dbReference>
<evidence type="ECO:0000256" key="2">
    <source>
        <dbReference type="ARBA" id="ARBA00022559"/>
    </source>
</evidence>
<accession>A0A3N1PNW0</accession>
<proteinExistence type="inferred from homology"/>
<evidence type="ECO:0000256" key="6">
    <source>
        <dbReference type="ARBA" id="ARBA00023004"/>
    </source>
</evidence>
<dbReference type="RefSeq" id="WP_123421173.1">
    <property type="nucleotide sequence ID" value="NZ_RJUL01000003.1"/>
</dbReference>